<protein>
    <submittedName>
        <fullName evidence="1">Uncharacterized protein</fullName>
    </submittedName>
</protein>
<evidence type="ECO:0000313" key="1">
    <source>
        <dbReference type="EMBL" id="KKL86764.1"/>
    </source>
</evidence>
<accession>A0A0F9FK62</accession>
<gene>
    <name evidence="1" type="ORF">LCGC14_1941450</name>
</gene>
<organism evidence="1">
    <name type="scientific">marine sediment metagenome</name>
    <dbReference type="NCBI Taxonomy" id="412755"/>
    <lineage>
        <taxon>unclassified sequences</taxon>
        <taxon>metagenomes</taxon>
        <taxon>ecological metagenomes</taxon>
    </lineage>
</organism>
<dbReference type="AlphaFoldDB" id="A0A0F9FK62"/>
<name>A0A0F9FK62_9ZZZZ</name>
<proteinExistence type="predicted"/>
<dbReference type="EMBL" id="LAZR01021020">
    <property type="protein sequence ID" value="KKL86764.1"/>
    <property type="molecule type" value="Genomic_DNA"/>
</dbReference>
<sequence length="112" mass="13465">MDILKKALLPELIHRSRQLKKEKQIDAQLSRLPCDDIVREYYQLYREWNRITYQETVDDLWNYRSLTTKNLREIDIHQQDLQRYLNSDTSQCEALKNFVEQFKSILGASSLS</sequence>
<reference evidence="1" key="1">
    <citation type="journal article" date="2015" name="Nature">
        <title>Complex archaea that bridge the gap between prokaryotes and eukaryotes.</title>
        <authorList>
            <person name="Spang A."/>
            <person name="Saw J.H."/>
            <person name="Jorgensen S.L."/>
            <person name="Zaremba-Niedzwiedzka K."/>
            <person name="Martijn J."/>
            <person name="Lind A.E."/>
            <person name="van Eijk R."/>
            <person name="Schleper C."/>
            <person name="Guy L."/>
            <person name="Ettema T.J."/>
        </authorList>
    </citation>
    <scope>NUCLEOTIDE SEQUENCE</scope>
</reference>
<comment type="caution">
    <text evidence="1">The sequence shown here is derived from an EMBL/GenBank/DDBJ whole genome shotgun (WGS) entry which is preliminary data.</text>
</comment>